<dbReference type="PROSITE" id="PS51257">
    <property type="entry name" value="PROKAR_LIPOPROTEIN"/>
    <property type="match status" value="1"/>
</dbReference>
<dbReference type="InterPro" id="IPR021747">
    <property type="entry name" value="DUF3313"/>
</dbReference>
<evidence type="ECO:0000256" key="1">
    <source>
        <dbReference type="SAM" id="SignalP"/>
    </source>
</evidence>
<keyword evidence="3" id="KW-1185">Reference proteome</keyword>
<protein>
    <recommendedName>
        <fullName evidence="4">Lipoprotein</fullName>
    </recommendedName>
</protein>
<dbReference type="RefSeq" id="WP_066851627.1">
    <property type="nucleotide sequence ID" value="NZ_JXMS01000001.1"/>
</dbReference>
<dbReference type="Pfam" id="PF11769">
    <property type="entry name" value="DUF3313"/>
    <property type="match status" value="1"/>
</dbReference>
<evidence type="ECO:0008006" key="4">
    <source>
        <dbReference type="Google" id="ProtNLM"/>
    </source>
</evidence>
<name>A0A1B7XQ64_9BACT</name>
<organism evidence="2 3">
    <name type="scientific">Halodesulfovibrio spirochaetisodalis</name>
    <dbReference type="NCBI Taxonomy" id="1560234"/>
    <lineage>
        <taxon>Bacteria</taxon>
        <taxon>Pseudomonadati</taxon>
        <taxon>Thermodesulfobacteriota</taxon>
        <taxon>Desulfovibrionia</taxon>
        <taxon>Desulfovibrionales</taxon>
        <taxon>Desulfovibrionaceae</taxon>
        <taxon>Halodesulfovibrio</taxon>
    </lineage>
</organism>
<accession>A0A1B7XQ64</accession>
<proteinExistence type="predicted"/>
<dbReference type="Proteomes" id="UP000091979">
    <property type="component" value="Unassembled WGS sequence"/>
</dbReference>
<sequence length="225" mass="24679">MRKLLVFVLLLGLVTGCAARKPSGFLGDNSQYEQLQEDPEVSNAKLWRKPGMGALADNYTAVMIAPVKLLISKEVQEDNDLTPEELEMLKTFFHDALVRELGKVVTVVDNAGPEVLTLELAITNVKETPKVMNAVSSVLPVGVAITFVSKAVTGEHRNVGETVIEAKARDSVSGEVVATFSEVNTGNKYSLYNYERLGQVKNAIDEWAENMRDRLESKRNIAAAE</sequence>
<evidence type="ECO:0000313" key="2">
    <source>
        <dbReference type="EMBL" id="OBQ57633.1"/>
    </source>
</evidence>
<dbReference type="PATRIC" id="fig|1560234.3.peg.199"/>
<dbReference type="EMBL" id="JXMS01000001">
    <property type="protein sequence ID" value="OBQ57633.1"/>
    <property type="molecule type" value="Genomic_DNA"/>
</dbReference>
<dbReference type="STRING" id="1560234.SP90_00930"/>
<feature type="signal peptide" evidence="1">
    <location>
        <begin position="1"/>
        <end position="18"/>
    </location>
</feature>
<keyword evidence="1" id="KW-0732">Signal</keyword>
<gene>
    <name evidence="2" type="ORF">SP90_00930</name>
</gene>
<evidence type="ECO:0000313" key="3">
    <source>
        <dbReference type="Proteomes" id="UP000091979"/>
    </source>
</evidence>
<feature type="chain" id="PRO_5008600958" description="Lipoprotein" evidence="1">
    <location>
        <begin position="19"/>
        <end position="225"/>
    </location>
</feature>
<reference evidence="2 3" key="1">
    <citation type="submission" date="2015-01" db="EMBL/GenBank/DDBJ databases">
        <title>Desulfovibrio sp. JC271 draft genome sequence.</title>
        <authorList>
            <person name="Shivani Y."/>
            <person name="Subhash Y."/>
            <person name="Sasikala C."/>
            <person name="Ramana C.V."/>
        </authorList>
    </citation>
    <scope>NUCLEOTIDE SEQUENCE [LARGE SCALE GENOMIC DNA]</scope>
    <source>
        <strain evidence="2 3">JC271</strain>
    </source>
</reference>
<dbReference type="AlphaFoldDB" id="A0A1B7XQ64"/>
<comment type="caution">
    <text evidence="2">The sequence shown here is derived from an EMBL/GenBank/DDBJ whole genome shotgun (WGS) entry which is preliminary data.</text>
</comment>